<feature type="signal peptide" evidence="2">
    <location>
        <begin position="1"/>
        <end position="19"/>
    </location>
</feature>
<proteinExistence type="predicted"/>
<dbReference type="Proteomes" id="UP000262073">
    <property type="component" value="Chromosome"/>
</dbReference>
<dbReference type="PANTHER" id="PTHR30097">
    <property type="entry name" value="CATION EFFLUX SYSTEM PROTEIN CUSB"/>
    <property type="match status" value="1"/>
</dbReference>
<dbReference type="InterPro" id="IPR051909">
    <property type="entry name" value="MFP_Cation_Efflux"/>
</dbReference>
<dbReference type="KEGG" id="salm:D0Y50_03815"/>
<keyword evidence="6" id="KW-1185">Reference proteome</keyword>
<dbReference type="PANTHER" id="PTHR30097:SF4">
    <property type="entry name" value="SLR6042 PROTEIN"/>
    <property type="match status" value="1"/>
</dbReference>
<dbReference type="GO" id="GO:0030288">
    <property type="term" value="C:outer membrane-bounded periplasmic space"/>
    <property type="evidence" value="ECO:0007669"/>
    <property type="project" value="TreeGrafter"/>
</dbReference>
<evidence type="ECO:0000313" key="6">
    <source>
        <dbReference type="Proteomes" id="UP000262073"/>
    </source>
</evidence>
<dbReference type="InterPro" id="IPR011053">
    <property type="entry name" value="Single_hybrid_motif"/>
</dbReference>
<dbReference type="GO" id="GO:0060003">
    <property type="term" value="P:copper ion export"/>
    <property type="evidence" value="ECO:0007669"/>
    <property type="project" value="TreeGrafter"/>
</dbReference>
<sequence length="393" mass="42661">MNRLLVIISLLLCLTDANAAASGKQSHTAESKTFTNSSVSLTLRIQDTKEGAYLLAERADRSQPLPPDALNVTLNRMGGRQDIIHFESYENGLRSTSFIAEPHSFLANIALSLGENSFSWDWEKHEARTEIDDAYSSQAGVTTNVATGGEIKKHTEVYGQLTIPPQQRAEVHARFTGIVEQLFTDIGQTVKAGEAIAQVQSNDSLQSYDVKAPINGVVVSRNLNIGELTRTTPLFTIVDTSVLWAELKVFPAHRGQVAEGKSVHIIANGRQLESTITSIVPSHEGQPYQLALVKVVNKDGLLSPGDLVTGIVDSQQKSVPVKIENRAIQILNNKPVVFLNEGNAYQATPVTLGLQDDNFSEVVAGLSVGQRYVVDNSYLIKADIQKSGASHAH</sequence>
<dbReference type="Pfam" id="PF25973">
    <property type="entry name" value="BSH_CzcB"/>
    <property type="match status" value="1"/>
</dbReference>
<accession>A0A346NJ69</accession>
<dbReference type="OrthoDB" id="9768185at2"/>
<feature type="chain" id="PRO_5016748783" evidence="2">
    <location>
        <begin position="20"/>
        <end position="393"/>
    </location>
</feature>
<evidence type="ECO:0000256" key="2">
    <source>
        <dbReference type="SAM" id="SignalP"/>
    </source>
</evidence>
<evidence type="ECO:0000256" key="1">
    <source>
        <dbReference type="ARBA" id="ARBA00022448"/>
    </source>
</evidence>
<protein>
    <submittedName>
        <fullName evidence="5">HlyD family efflux transporter periplasmic adaptor subunit</fullName>
    </submittedName>
</protein>
<evidence type="ECO:0000259" key="4">
    <source>
        <dbReference type="Pfam" id="PF25975"/>
    </source>
</evidence>
<dbReference type="Pfam" id="PF25975">
    <property type="entry name" value="CzcB_C"/>
    <property type="match status" value="1"/>
</dbReference>
<dbReference type="InterPro" id="IPR058649">
    <property type="entry name" value="CzcB_C"/>
</dbReference>
<name>A0A346NJ69_9ALTE</name>
<dbReference type="RefSeq" id="WP_076012111.1">
    <property type="nucleotide sequence ID" value="NZ_CP031769.1"/>
</dbReference>
<evidence type="ECO:0000259" key="3">
    <source>
        <dbReference type="Pfam" id="PF25973"/>
    </source>
</evidence>
<feature type="domain" description="CzcB-like barrel-sandwich hybrid" evidence="3">
    <location>
        <begin position="169"/>
        <end position="239"/>
    </location>
</feature>
<dbReference type="GO" id="GO:0046914">
    <property type="term" value="F:transition metal ion binding"/>
    <property type="evidence" value="ECO:0007669"/>
    <property type="project" value="TreeGrafter"/>
</dbReference>
<dbReference type="Gene3D" id="2.40.420.20">
    <property type="match status" value="1"/>
</dbReference>
<dbReference type="Gene3D" id="2.40.50.100">
    <property type="match status" value="1"/>
</dbReference>
<keyword evidence="1" id="KW-0813">Transport</keyword>
<dbReference type="GO" id="GO:0015679">
    <property type="term" value="P:plasma membrane copper ion transport"/>
    <property type="evidence" value="ECO:0007669"/>
    <property type="project" value="TreeGrafter"/>
</dbReference>
<dbReference type="AlphaFoldDB" id="A0A346NJ69"/>
<keyword evidence="2" id="KW-0732">Signal</keyword>
<dbReference type="EMBL" id="CP031769">
    <property type="protein sequence ID" value="AXR05576.1"/>
    <property type="molecule type" value="Genomic_DNA"/>
</dbReference>
<reference evidence="5 6" key="1">
    <citation type="submission" date="2018-08" db="EMBL/GenBank/DDBJ databases">
        <title>Salinimonas sediminis sp. nov., a piezophilic bacterium isolated from a deep-sea sediment sample from the New Britain Trench.</title>
        <authorList>
            <person name="Cao J."/>
        </authorList>
    </citation>
    <scope>NUCLEOTIDE SEQUENCE [LARGE SCALE GENOMIC DNA]</scope>
    <source>
        <strain evidence="5 6">N102</strain>
    </source>
</reference>
<evidence type="ECO:0000313" key="5">
    <source>
        <dbReference type="EMBL" id="AXR05576.1"/>
    </source>
</evidence>
<dbReference type="InterPro" id="IPR058647">
    <property type="entry name" value="BSH_CzcB-like"/>
</dbReference>
<organism evidence="5 6">
    <name type="scientific">Salinimonas sediminis</name>
    <dbReference type="NCBI Taxonomy" id="2303538"/>
    <lineage>
        <taxon>Bacteria</taxon>
        <taxon>Pseudomonadati</taxon>
        <taxon>Pseudomonadota</taxon>
        <taxon>Gammaproteobacteria</taxon>
        <taxon>Alteromonadales</taxon>
        <taxon>Alteromonadaceae</taxon>
        <taxon>Alteromonas/Salinimonas group</taxon>
        <taxon>Salinimonas</taxon>
    </lineage>
</organism>
<dbReference type="SUPFAM" id="SSF51230">
    <property type="entry name" value="Single hybrid motif"/>
    <property type="match status" value="1"/>
</dbReference>
<feature type="domain" description="CzcB-like C-terminal circularly permuted SH3-like" evidence="4">
    <location>
        <begin position="321"/>
        <end position="381"/>
    </location>
</feature>
<gene>
    <name evidence="5" type="ORF">D0Y50_03815</name>
</gene>